<comment type="caution">
    <text evidence="1">The sequence shown here is derived from an EMBL/GenBank/DDBJ whole genome shotgun (WGS) entry which is preliminary data.</text>
</comment>
<proteinExistence type="predicted"/>
<protein>
    <submittedName>
        <fullName evidence="1">Uncharacterized protein</fullName>
    </submittedName>
</protein>
<evidence type="ECO:0000313" key="1">
    <source>
        <dbReference type="EMBL" id="EKS52238.1"/>
    </source>
</evidence>
<dbReference type="EMBL" id="AMQX01000003">
    <property type="protein sequence ID" value="EKS52238.1"/>
    <property type="molecule type" value="Genomic_DNA"/>
</dbReference>
<name>A0AB33XW64_LACRH</name>
<dbReference type="AlphaFoldDB" id="A0AB33XW64"/>
<reference evidence="1 2" key="1">
    <citation type="journal article" date="2013" name="Genome Announc.">
        <title>Draft Genome Sequence of Staphylococcus simulans UMC-CNS-990, Isolated from a Case of Chronic Bovine Mastitis.</title>
        <authorList>
            <person name="Calcutt M.J."/>
            <person name="Foecking M.F."/>
            <person name="Hsieh H.Y."/>
            <person name="Perry J."/>
            <person name="Stewart G.C."/>
            <person name="Middleton J.R."/>
        </authorList>
    </citation>
    <scope>NUCLEOTIDE SEQUENCE [LARGE SCALE GENOMIC DNA]</scope>
    <source>
        <strain evidence="1 2">LRHMDP3</strain>
    </source>
</reference>
<sequence length="39" mass="4737">MFSIFIWASNLRHFEHLVAIFREFYMKKAAAIRDCMTKL</sequence>
<organism evidence="1 2">
    <name type="scientific">Lacticaseibacillus rhamnosus LRHMDP3</name>
    <dbReference type="NCBI Taxonomy" id="1203259"/>
    <lineage>
        <taxon>Bacteria</taxon>
        <taxon>Bacillati</taxon>
        <taxon>Bacillota</taxon>
        <taxon>Bacilli</taxon>
        <taxon>Lactobacillales</taxon>
        <taxon>Lactobacillaceae</taxon>
        <taxon>Lacticaseibacillus</taxon>
    </lineage>
</organism>
<accession>A0AB33XW64</accession>
<evidence type="ECO:0000313" key="2">
    <source>
        <dbReference type="Proteomes" id="UP000009352"/>
    </source>
</evidence>
<gene>
    <name evidence="1" type="ORF">LRHMDP3_609</name>
</gene>
<dbReference type="Proteomes" id="UP000009352">
    <property type="component" value="Unassembled WGS sequence"/>
</dbReference>